<reference evidence="10" key="1">
    <citation type="submission" date="2017-06" db="EMBL/GenBank/DDBJ databases">
        <authorList>
            <person name="Varghese N."/>
            <person name="Submissions S."/>
        </authorList>
    </citation>
    <scope>NUCLEOTIDE SEQUENCE [LARGE SCALE GENOMIC DNA]</scope>
    <source>
        <strain evidence="10">ANC 5114</strain>
    </source>
</reference>
<feature type="binding site" evidence="5">
    <location>
        <position position="305"/>
    </location>
    <ligand>
        <name>NAD(+)</name>
        <dbReference type="ChEBI" id="CHEBI:57540"/>
    </ligand>
</feature>
<feature type="domain" description="FAD/NAD(P)-binding" evidence="8">
    <location>
        <begin position="3"/>
        <end position="320"/>
    </location>
</feature>
<evidence type="ECO:0000256" key="5">
    <source>
        <dbReference type="PIRSR" id="PIRSR000350-3"/>
    </source>
</evidence>
<dbReference type="PANTHER" id="PTHR43014:SF4">
    <property type="entry name" value="PYRIDINE NUCLEOTIDE-DISULFIDE OXIDOREDUCTASE RCLA-RELATED"/>
    <property type="match status" value="1"/>
</dbReference>
<evidence type="ECO:0000313" key="10">
    <source>
        <dbReference type="Proteomes" id="UP000243463"/>
    </source>
</evidence>
<dbReference type="InterPro" id="IPR016156">
    <property type="entry name" value="FAD/NAD-linked_Rdtase_dimer_sf"/>
</dbReference>
<dbReference type="PIRSF" id="PIRSF000350">
    <property type="entry name" value="Mercury_reductase_MerA"/>
    <property type="match status" value="1"/>
</dbReference>
<dbReference type="InterPro" id="IPR001100">
    <property type="entry name" value="Pyr_nuc-diS_OxRdtase"/>
</dbReference>
<feature type="domain" description="Pyridine nucleotide-disulphide oxidoreductase dimerisation" evidence="7">
    <location>
        <begin position="343"/>
        <end position="449"/>
    </location>
</feature>
<protein>
    <submittedName>
        <fullName evidence="9">Dihydrolipoamide dehydrogenase</fullName>
    </submittedName>
</protein>
<evidence type="ECO:0000256" key="3">
    <source>
        <dbReference type="ARBA" id="ARBA00022827"/>
    </source>
</evidence>
<feature type="disulfide bond" description="Redox-active" evidence="6">
    <location>
        <begin position="40"/>
        <end position="45"/>
    </location>
</feature>
<dbReference type="GO" id="GO:0003955">
    <property type="term" value="F:NAD(P)H dehydrogenase (quinone) activity"/>
    <property type="evidence" value="ECO:0007669"/>
    <property type="project" value="TreeGrafter"/>
</dbReference>
<keyword evidence="3 5" id="KW-0274">FAD</keyword>
<evidence type="ECO:0000313" key="9">
    <source>
        <dbReference type="EMBL" id="SNQ30125.1"/>
    </source>
</evidence>
<feature type="binding site" evidence="5">
    <location>
        <position position="263"/>
    </location>
    <ligand>
        <name>NAD(+)</name>
        <dbReference type="ChEBI" id="CHEBI:57540"/>
    </ligand>
</feature>
<dbReference type="SUPFAM" id="SSF55424">
    <property type="entry name" value="FAD/NAD-linked reductases, dimerisation (C-terminal) domain"/>
    <property type="match status" value="1"/>
</dbReference>
<dbReference type="InterPro" id="IPR036188">
    <property type="entry name" value="FAD/NAD-bd_sf"/>
</dbReference>
<dbReference type="Proteomes" id="UP000243463">
    <property type="component" value="Unassembled WGS sequence"/>
</dbReference>
<comment type="cofactor">
    <cofactor evidence="5">
        <name>FAD</name>
        <dbReference type="ChEBI" id="CHEBI:57692"/>
    </cofactor>
    <text evidence="5">Binds 1 FAD per subunit.</text>
</comment>
<evidence type="ECO:0000256" key="4">
    <source>
        <dbReference type="PIRSR" id="PIRSR000350-2"/>
    </source>
</evidence>
<dbReference type="AlphaFoldDB" id="A0A217EI06"/>
<gene>
    <name evidence="9" type="ORF">SAMN05444584_2112</name>
</gene>
<comment type="similarity">
    <text evidence="1">Belongs to the class-I pyridine nucleotide-disulfide oxidoreductase family.</text>
</comment>
<dbReference type="GO" id="GO:0050660">
    <property type="term" value="F:flavin adenine dinucleotide binding"/>
    <property type="evidence" value="ECO:0007669"/>
    <property type="project" value="TreeGrafter"/>
</dbReference>
<evidence type="ECO:0000259" key="7">
    <source>
        <dbReference type="Pfam" id="PF02852"/>
    </source>
</evidence>
<name>A0A217EI06_9GAMM</name>
<keyword evidence="5" id="KW-0520">NAD</keyword>
<dbReference type="Pfam" id="PF02852">
    <property type="entry name" value="Pyr_redox_dim"/>
    <property type="match status" value="1"/>
</dbReference>
<evidence type="ECO:0000256" key="1">
    <source>
        <dbReference type="ARBA" id="ARBA00007532"/>
    </source>
</evidence>
<dbReference type="PRINTS" id="PR00411">
    <property type="entry name" value="PNDRDTASEI"/>
</dbReference>
<dbReference type="RefSeq" id="WP_088824299.1">
    <property type="nucleotide sequence ID" value="NZ_FZLN01000006.1"/>
</dbReference>
<accession>A0A217EI06</accession>
<evidence type="ECO:0000259" key="8">
    <source>
        <dbReference type="Pfam" id="PF07992"/>
    </source>
</evidence>
<dbReference type="InterPro" id="IPR004099">
    <property type="entry name" value="Pyr_nucl-diS_OxRdtase_dimer"/>
</dbReference>
<dbReference type="PANTHER" id="PTHR43014">
    <property type="entry name" value="MERCURIC REDUCTASE"/>
    <property type="match status" value="1"/>
</dbReference>
<feature type="binding site" evidence="5">
    <location>
        <position position="49"/>
    </location>
    <ligand>
        <name>FAD</name>
        <dbReference type="ChEBI" id="CHEBI:57692"/>
    </ligand>
</feature>
<evidence type="ECO:0000256" key="6">
    <source>
        <dbReference type="PIRSR" id="PIRSR000350-4"/>
    </source>
</evidence>
<organism evidence="9 10">
    <name type="scientific">Acinetobacter apis</name>
    <dbReference type="NCBI Taxonomy" id="1229165"/>
    <lineage>
        <taxon>Bacteria</taxon>
        <taxon>Pseudomonadati</taxon>
        <taxon>Pseudomonadota</taxon>
        <taxon>Gammaproteobacteria</taxon>
        <taxon>Moraxellales</taxon>
        <taxon>Moraxellaceae</taxon>
        <taxon>Acinetobacter</taxon>
    </lineage>
</organism>
<feature type="binding site" evidence="5">
    <location>
        <begin position="174"/>
        <end position="181"/>
    </location>
    <ligand>
        <name>NAD(+)</name>
        <dbReference type="ChEBI" id="CHEBI:57540"/>
    </ligand>
</feature>
<dbReference type="Gene3D" id="3.30.390.30">
    <property type="match status" value="1"/>
</dbReference>
<dbReference type="Pfam" id="PF07992">
    <property type="entry name" value="Pyr_redox_2"/>
    <property type="match status" value="1"/>
</dbReference>
<sequence length="460" mass="50438">MSYDLIIIGAGTAGISAYTAAKRQTDNLLIINDGPWDTTCARVGCMPSKVLIASANQYHDAKNLSKVGIQAELQADLSGVLPRVREYRDRFTSGMQKTVDGWKAEHKINGKARFINHNTVEVNGQQYQAKAFIIAVGTTPRPNDEWQQAIGDRLLTTDTIFELEQLPSSIAVIGSGAISTELALALNQLGVETTVFSRGKNIANATSPKIQELINTALQPQLNVLFETTPESFELKDNQVQVHFNQGDEKKSIAVDYVLNATGRVSLLDGLALDQIDPSYDDIKSLPINEYTKQLADRPIFIVGDAHTTTPVQHEASNEGKIAVKNVFSYPEVKQGKDLAPLSIVFSSPEIALVGQSYQQLKDNNIDFEVGFASYESQGRATVLGKNVGGIEVYVDKASQVFLGAEIFVTDGEHLAHLLAWILNQKPTISDILSQPFYHPTLEEGVRTAFRDVKYKLKSS</sequence>
<proteinExistence type="inferred from homology"/>
<dbReference type="SUPFAM" id="SSF51905">
    <property type="entry name" value="FAD/NAD(P)-binding domain"/>
    <property type="match status" value="1"/>
</dbReference>
<dbReference type="Gene3D" id="3.50.50.60">
    <property type="entry name" value="FAD/NAD(P)-binding domain"/>
    <property type="match status" value="2"/>
</dbReference>
<dbReference type="PRINTS" id="PR00368">
    <property type="entry name" value="FADPNR"/>
</dbReference>
<dbReference type="NCBIfam" id="NF004939">
    <property type="entry name" value="PRK06292.1-1"/>
    <property type="match status" value="1"/>
</dbReference>
<dbReference type="EMBL" id="FZLN01000006">
    <property type="protein sequence ID" value="SNQ30125.1"/>
    <property type="molecule type" value="Genomic_DNA"/>
</dbReference>
<keyword evidence="2" id="KW-0285">Flavoprotein</keyword>
<dbReference type="InterPro" id="IPR023753">
    <property type="entry name" value="FAD/NAD-binding_dom"/>
</dbReference>
<feature type="active site" description="Proton acceptor" evidence="4">
    <location>
        <position position="439"/>
    </location>
</feature>
<evidence type="ECO:0000256" key="2">
    <source>
        <dbReference type="ARBA" id="ARBA00022630"/>
    </source>
</evidence>
<dbReference type="OrthoDB" id="9800167at2"/>
<keyword evidence="10" id="KW-1185">Reference proteome</keyword>
<keyword evidence="5" id="KW-0547">Nucleotide-binding</keyword>